<feature type="region of interest" description="Disordered" evidence="4">
    <location>
        <begin position="1228"/>
        <end position="1254"/>
    </location>
</feature>
<comment type="caution">
    <text evidence="5">The sequence shown here is derived from an EMBL/GenBank/DDBJ whole genome shotgun (WGS) entry which is preliminary data.</text>
</comment>
<protein>
    <recommendedName>
        <fullName evidence="7">Calponin-homology (CH) domain-containing protein</fullName>
    </recommendedName>
</protein>
<feature type="region of interest" description="Disordered" evidence="4">
    <location>
        <begin position="2599"/>
        <end position="2625"/>
    </location>
</feature>
<feature type="region of interest" description="Disordered" evidence="4">
    <location>
        <begin position="1611"/>
        <end position="1683"/>
    </location>
</feature>
<feature type="compositionally biased region" description="Basic and acidic residues" evidence="4">
    <location>
        <begin position="2860"/>
        <end position="2876"/>
    </location>
</feature>
<feature type="coiled-coil region" evidence="3">
    <location>
        <begin position="930"/>
        <end position="964"/>
    </location>
</feature>
<gene>
    <name evidence="5" type="ORF">BOX15_Mlig032944g1</name>
</gene>
<evidence type="ECO:0000256" key="3">
    <source>
        <dbReference type="SAM" id="Coils"/>
    </source>
</evidence>
<dbReference type="SUPFAM" id="SSF47576">
    <property type="entry name" value="Calponin-homology domain, CH-domain"/>
    <property type="match status" value="1"/>
</dbReference>
<feature type="region of interest" description="Disordered" evidence="4">
    <location>
        <begin position="1516"/>
        <end position="1564"/>
    </location>
</feature>
<dbReference type="Gene3D" id="3.90.1290.10">
    <property type="entry name" value="Plakin repeat"/>
    <property type="match status" value="3"/>
</dbReference>
<evidence type="ECO:0000256" key="4">
    <source>
        <dbReference type="SAM" id="MobiDB-lite"/>
    </source>
</evidence>
<dbReference type="Proteomes" id="UP000215902">
    <property type="component" value="Unassembled WGS sequence"/>
</dbReference>
<feature type="compositionally biased region" description="Basic and acidic residues" evidence="4">
    <location>
        <begin position="3081"/>
        <end position="3102"/>
    </location>
</feature>
<feature type="compositionally biased region" description="Basic and acidic residues" evidence="4">
    <location>
        <begin position="2972"/>
        <end position="3006"/>
    </location>
</feature>
<feature type="compositionally biased region" description="Polar residues" evidence="4">
    <location>
        <begin position="1533"/>
        <end position="1564"/>
    </location>
</feature>
<organism evidence="5 6">
    <name type="scientific">Macrostomum lignano</name>
    <dbReference type="NCBI Taxonomy" id="282301"/>
    <lineage>
        <taxon>Eukaryota</taxon>
        <taxon>Metazoa</taxon>
        <taxon>Spiralia</taxon>
        <taxon>Lophotrochozoa</taxon>
        <taxon>Platyhelminthes</taxon>
        <taxon>Rhabditophora</taxon>
        <taxon>Macrostomorpha</taxon>
        <taxon>Macrostomida</taxon>
        <taxon>Macrostomidae</taxon>
        <taxon>Macrostomum</taxon>
    </lineage>
</organism>
<feature type="compositionally biased region" description="Polar residues" evidence="4">
    <location>
        <begin position="2879"/>
        <end position="2894"/>
    </location>
</feature>
<dbReference type="Gene3D" id="2.30.30.40">
    <property type="entry name" value="SH3 Domains"/>
    <property type="match status" value="1"/>
</dbReference>
<feature type="compositionally biased region" description="Basic and acidic residues" evidence="4">
    <location>
        <begin position="2836"/>
        <end position="2849"/>
    </location>
</feature>
<feature type="region of interest" description="Disordered" evidence="4">
    <location>
        <begin position="2099"/>
        <end position="2131"/>
    </location>
</feature>
<feature type="region of interest" description="Disordered" evidence="4">
    <location>
        <begin position="2831"/>
        <end position="2900"/>
    </location>
</feature>
<keyword evidence="3" id="KW-0175">Coiled coil</keyword>
<dbReference type="InterPro" id="IPR043197">
    <property type="entry name" value="Plakin"/>
</dbReference>
<keyword evidence="2" id="KW-0677">Repeat</keyword>
<feature type="compositionally biased region" description="Basic and acidic residues" evidence="4">
    <location>
        <begin position="3439"/>
        <end position="3453"/>
    </location>
</feature>
<name>A0A267H2S0_9PLAT</name>
<dbReference type="GO" id="GO:0005198">
    <property type="term" value="F:structural molecule activity"/>
    <property type="evidence" value="ECO:0007669"/>
    <property type="project" value="TreeGrafter"/>
</dbReference>
<feature type="compositionally biased region" description="Basic and acidic residues" evidence="4">
    <location>
        <begin position="1332"/>
        <end position="1343"/>
    </location>
</feature>
<dbReference type="SUPFAM" id="SSF46966">
    <property type="entry name" value="Spectrin repeat"/>
    <property type="match status" value="4"/>
</dbReference>
<feature type="compositionally biased region" description="Basic and acidic residues" evidence="4">
    <location>
        <begin position="1661"/>
        <end position="1670"/>
    </location>
</feature>
<dbReference type="GO" id="GO:0042060">
    <property type="term" value="P:wound healing"/>
    <property type="evidence" value="ECO:0007669"/>
    <property type="project" value="TreeGrafter"/>
</dbReference>
<feature type="region of interest" description="Disordered" evidence="4">
    <location>
        <begin position="2925"/>
        <end position="3171"/>
    </location>
</feature>
<dbReference type="SUPFAM" id="SSF75399">
    <property type="entry name" value="Plakin repeat"/>
    <property type="match status" value="3"/>
</dbReference>
<dbReference type="PANTHER" id="PTHR23169">
    <property type="entry name" value="ENVOPLAKIN"/>
    <property type="match status" value="1"/>
</dbReference>
<feature type="compositionally biased region" description="Basic and acidic residues" evidence="4">
    <location>
        <begin position="3268"/>
        <end position="3284"/>
    </location>
</feature>
<feature type="compositionally biased region" description="Basic and acidic residues" evidence="4">
    <location>
        <begin position="3410"/>
        <end position="3425"/>
    </location>
</feature>
<dbReference type="InterPro" id="IPR036872">
    <property type="entry name" value="CH_dom_sf"/>
</dbReference>
<dbReference type="Pfam" id="PF00435">
    <property type="entry name" value="Spectrin"/>
    <property type="match status" value="1"/>
</dbReference>
<evidence type="ECO:0000313" key="6">
    <source>
        <dbReference type="Proteomes" id="UP000215902"/>
    </source>
</evidence>
<dbReference type="PANTHER" id="PTHR23169:SF23">
    <property type="entry name" value="SHORT STOP, ISOFORM H"/>
    <property type="match status" value="1"/>
</dbReference>
<reference evidence="5 6" key="1">
    <citation type="submission" date="2017-06" db="EMBL/GenBank/DDBJ databases">
        <title>A platform for efficient transgenesis in Macrostomum lignano, a flatworm model organism for stem cell research.</title>
        <authorList>
            <person name="Berezikov E."/>
        </authorList>
    </citation>
    <scope>NUCLEOTIDE SEQUENCE [LARGE SCALE GENOMIC DNA]</scope>
    <source>
        <strain evidence="5">DV1</strain>
        <tissue evidence="5">Whole organism</tissue>
    </source>
</reference>
<evidence type="ECO:0000256" key="2">
    <source>
        <dbReference type="ARBA" id="ARBA00022737"/>
    </source>
</evidence>
<feature type="region of interest" description="Disordered" evidence="4">
    <location>
        <begin position="1266"/>
        <end position="1352"/>
    </location>
</feature>
<feature type="compositionally biased region" description="Polar residues" evidence="4">
    <location>
        <begin position="2154"/>
        <end position="2288"/>
    </location>
</feature>
<dbReference type="EMBL" id="NIVC01000072">
    <property type="protein sequence ID" value="PAA91819.1"/>
    <property type="molecule type" value="Genomic_DNA"/>
</dbReference>
<dbReference type="GO" id="GO:0045104">
    <property type="term" value="P:intermediate filament cytoskeleton organization"/>
    <property type="evidence" value="ECO:0007669"/>
    <property type="project" value="InterPro"/>
</dbReference>
<feature type="region of interest" description="Disordered" evidence="4">
    <location>
        <begin position="2518"/>
        <end position="2577"/>
    </location>
</feature>
<dbReference type="CDD" id="cd00176">
    <property type="entry name" value="SPEC"/>
    <property type="match status" value="1"/>
</dbReference>
<dbReference type="STRING" id="282301.A0A267H2S0"/>
<evidence type="ECO:0000313" key="5">
    <source>
        <dbReference type="EMBL" id="PAA91819.1"/>
    </source>
</evidence>
<feature type="compositionally biased region" description="Low complexity" evidence="4">
    <location>
        <begin position="3382"/>
        <end position="3395"/>
    </location>
</feature>
<evidence type="ECO:0008006" key="7">
    <source>
        <dbReference type="Google" id="ProtNLM"/>
    </source>
</evidence>
<accession>A0A267H2S0</accession>
<feature type="compositionally biased region" description="Low complexity" evidence="4">
    <location>
        <begin position="1629"/>
        <end position="1655"/>
    </location>
</feature>
<feature type="region of interest" description="Disordered" evidence="4">
    <location>
        <begin position="2747"/>
        <end position="2771"/>
    </location>
</feature>
<feature type="region of interest" description="Disordered" evidence="4">
    <location>
        <begin position="3476"/>
        <end position="3523"/>
    </location>
</feature>
<feature type="compositionally biased region" description="Low complexity" evidence="4">
    <location>
        <begin position="1294"/>
        <end position="1315"/>
    </location>
</feature>
<dbReference type="GO" id="GO:0005737">
    <property type="term" value="C:cytoplasm"/>
    <property type="evidence" value="ECO:0007669"/>
    <property type="project" value="TreeGrafter"/>
</dbReference>
<dbReference type="InterPro" id="IPR018159">
    <property type="entry name" value="Spectrin/alpha-actinin"/>
</dbReference>
<dbReference type="OrthoDB" id="2250192at2759"/>
<feature type="region of interest" description="Disordered" evidence="4">
    <location>
        <begin position="3246"/>
        <end position="3453"/>
    </location>
</feature>
<feature type="compositionally biased region" description="Polar residues" evidence="4">
    <location>
        <begin position="2520"/>
        <end position="2571"/>
    </location>
</feature>
<dbReference type="SMART" id="SM00250">
    <property type="entry name" value="PLEC"/>
    <property type="match status" value="5"/>
</dbReference>
<dbReference type="SMART" id="SM00150">
    <property type="entry name" value="SPEC"/>
    <property type="match status" value="5"/>
</dbReference>
<feature type="compositionally biased region" description="Basic and acidic residues" evidence="4">
    <location>
        <begin position="3046"/>
        <end position="3062"/>
    </location>
</feature>
<keyword evidence="6" id="KW-1185">Reference proteome</keyword>
<feature type="compositionally biased region" description="Basic and acidic residues" evidence="4">
    <location>
        <begin position="2289"/>
        <end position="2300"/>
    </location>
</feature>
<feature type="compositionally biased region" description="Polar residues" evidence="4">
    <location>
        <begin position="1673"/>
        <end position="1682"/>
    </location>
</feature>
<feature type="compositionally biased region" description="Low complexity" evidence="4">
    <location>
        <begin position="1963"/>
        <end position="1984"/>
    </location>
</feature>
<feature type="compositionally biased region" description="Basic and acidic residues" evidence="4">
    <location>
        <begin position="2599"/>
        <end position="2613"/>
    </location>
</feature>
<dbReference type="Gene3D" id="1.10.418.10">
    <property type="entry name" value="Calponin-like domain"/>
    <property type="match status" value="1"/>
</dbReference>
<feature type="compositionally biased region" description="Polar residues" evidence="4">
    <location>
        <begin position="2099"/>
        <end position="2124"/>
    </location>
</feature>
<feature type="region of interest" description="Disordered" evidence="4">
    <location>
        <begin position="1963"/>
        <end position="2018"/>
    </location>
</feature>
<proteinExistence type="predicted"/>
<dbReference type="InterPro" id="IPR035915">
    <property type="entry name" value="Plakin_repeat_sf"/>
</dbReference>
<sequence length="3523" mass="384735">MSAEERLRLAFALNERHLGVSSLLDPEDVNMPEPDERSLITYVSSIYDVVAEHRTPQQRQRQPLGAASGASIGDSSWEEYRRSALELLTWLRQSISSADLVGRDLTSGLSQMRAIAERFEAQRRADAEQRMAQKSALVRRYDELLSGVGNVGSVRIEPELRPDQLERAWERYNLAVNERERALQQRIAKLERLYKLGDSVRNEASEAEAQVRAIASELQSLSPDAHPMDAERALRGLTSGLSEVGQRVDKLFNQVQELREEQYSQAEHLYHRLCSLHLSYLDLNRQVDSASAKRASRAGSSTSQQFRRHAEQLLQQGSTSAGGVGSGFYDEVASVSQAFSSSPAYADLRRCMAWIRQREEQLRRSQQPPAGADVAAVHDIAELLRRLSASVIQQRAQIDACESARAGLSAGEERETFDRLLGELDAAYRALLQAANRRLAETEELLAFMESAEAEVAWLAEKESEVLGHDWGSSGLDTDDVEIYFKKLMESLESREDRFNAVINQGAEMRRRGHPAEATVHETAARMEQQWTWFLSLTNCLEHHLEMAVRSGQFFAIAQELNDWTEQAQRQLSSEFLLYEEQGSEEGQALLRSLRSTRDQLLQKSAELEHLNGEAAHLAPVPIKRNQRYLSMTGLDGARTLCSYQHLAQGEPLVLLDSSGPKCLARPREGPPVWLPALCVRLSGPCPEACDAAKKLSLKFQHLEKLLQHRELRLREQLVRSSMTTLLQQSQEELASLSLEHRRAVLDSLNQDAGKLLLDMKVAGIAPRDSQTFHADLDACNDAFFRLARGAGRFADSGRLQEELELLDSKLANFETRMLALTSAGGPNDLASLEAAVTEQDSLESKLSGLEWEMNYLRQRLQQELGVVPDSFQLLERRRGSVWDVAQEQVRRLQAARDFFAQLESVASSLTRVEELLAESRIFPVRESELQRHLASLRNVQQLLESAKSDLEQAEAAAQLSKLTRPAAERWRRLSDVAEQRLALLDHCAGQFDAYMRLAKQFSVWLAGCHRRLQSAPSADANAIVEVGRSAEQAGADLAGLNATGTELIEVARTYDFAGRGGSGSSGSEGGAEQLQEELARLNGDFQKLVALLEHRQQVLQASKHESLSLANASLNNSNVGSSGGSESDYQQLLPKRAILTNTPSPVLDVPNHFAVASPIRHNRDGWSVADFTAADEAVQEAGTSVLVSSERALPLTQLRSPVQLTASTTVSPVSMATVQAAPALVSRRSGPIDRSDLAGGGDPIKLPRSEEQHSLAEWGLGGAETATVPISQGSKSIARPGELSRQPRETSPQQGQSQAAAMAAALAEQQQQQSQHRKRRLSNEDKDESEETLRKQTQKEQQQKQGQQMKALRIDTSPEATSISAAASRPAATAPTLNELLTRGLVDETSGLLVLPLPGAPFTIAEALNRGLIDAQLSTIVDPDTGAQVPLNRAIATGLLNPESGSVRCRSSGQNLTFADAVLEGLLPEETPMAADHMTFEEALSRGFVDYKRNAVELPGRPSVPIDRAIASGWLDPPQSVTSVRSKERRTPTSLTGGSARSATGSKHNADTASEGSELTDVTQLPVTAQASGGPFLDSPAASSSAVTSAAGSELSVLASTLLARRTAAPAASAAPETDPIYSNLSGSKNQSSQPQVQKQQQKQQQTDKPSSSSRTNGAKNKEGDDGRPSGRQLSDISSVSGAGGALERNCVLDMLCLKHGNTKMQGRVTNQMLVSGEVDLESGTLKDPESLQRITIVEAIRKRSAYATVVTVGRGKMYVEQYDSRHHMHEIQGVYDSYNKTRVSVFEALERGLIDPVRATYLDTKTGDVSILTDAMREGQVQTIPLSRAPSSLTHPFDNYHARTVEEELTLEAPRKLPKDVGDSVREPLHQAARSLPKQQEQLTAELLGADRAAVLALDHPGGVLADASSQPQRFRLRSGYELTATGQVKDPSGALISLETAEKMGILTVADAAAAATLAGGDPMSQASNPAASSQQSSSSQTFGDGFPQPDSVPPARPEQLGHMPASLPEAIQPGDTDDELLQRQAQQAQQDQPISSVRMARAGADAFMQPTGSAPQNKFGDRRLGNRYEQQGEDVPMDEEEQIDALHALADELAMSSSQEDVSRPANHQNDFSHPANSSHLGDPNKQENFASQVHRTRAGDLVYQVDPSQSGMSTQQVDPSQSGMSTQQVDPAQSGMSTQQVDPAQPGMSTQQVDPSQSGMSTQQVDPAQPGMSTQQVDPSQPGMSTQQVDPAQSGMSTQQVDPAQPGMSTQQVDPSRSAVPTQQMDPTQTGDFNRQTYPSSSGDNEKEADFHHGYDTSLPNQAAGRLQPQWSSSKRPTALQLAMEGAYNPELLCCYRPDTLEPVSLARAIREDFLSHQGTKLAIKSEGEQAPTEISLEQAFELGILNRNELDEDRLTECLANGTLRVLSAPYAGCLYLRRLVQDNWDPERLQFSDGDGRNATFPQTVESAILHPDLVLVRDLSAGESVSLATALNRELVNPVTGAVLDTNTGCSAPLEEAARIGIITAPHERQLARSTDNQTSSFQTPNQSSNQHAQPQNAGSHLVSGLQTKPNSLGQSASPSGLSSADVDFEKQQGLEEAVDKAFDAIQSGRERVSIERSLPKKHDDDPDFNSQQSEADDHEIVDISVSSDASSVCFEDVIHGQQIELDVSMLVELEDEVVEACTSGASYAEPVQANRHVVQEVPVQLAAAVSYPVLSKAKISDHVVLEGAGVTNAELGDRSSRPESADIDSSKFILNSKTAEHEVSPSTTTIKEQPCDTSDSLDQLTDQEMGSILPGESLFLPSEAVSSLPVGKRKLPDSLEFEPDKGVSDTEYRLKRPFSETEMLANTERRESVLKQEQQTRKSIPAAESLSENKDSIKLVSALKDENESTTETQPSRITKSQSSNDTEKPTIKAVKGVEKIVHSEFQVLAVQLRTESASLKDQPYESDDNLVPTTRTGKLERYEDQSVSSNASEEILHNQAEPAEKYLDVEPSLHPDSTKPHESADRDDLMKNKPDRPNFAANDGENAQTADSENLLDNAPRPSASEEELVSFLEEIQQKVRMDNKKEIREVSETPIADDDESASESSIGAKSERDAFEQRKDKLDDELKSGDGGKTLDFWGDEGKAERVNVQASSPAGLQEFPSKLNSQDTDESNQFGKDSKEYRTPSDAAETDRGAKSFRNDLPENFQTVVDTETAVLAVQLQAGEPMREYDDEQMSVSDSEEVEEFISVVIKNPAEHFKRMAWEAQTTADDVLCSGAEQSSHSDCIRQLSEQEDSEPIRNRNEDVDKRKETTENALESDINEPTGFAADSGVTQSADVKDVEPDSQKFSGKTDQILQSNRHQDEESEIADAAEKLGGDAEQEEELDQNRQPFQESGKVQESERAAESAMDDGSSIHSSSKDSSLIGPPHITSVSDTQQDVHKSTLDNHEHQPIEMRTTASQFYATFPDDKEIRSKAEDRAPLQRVAETETYVLAVRLCRNDENLLSGFPDQASTEPNETVPVPESLRRNDLSSNHFEPIPKQSGANEGESA</sequence>
<feature type="compositionally biased region" description="Polar residues" evidence="4">
    <location>
        <begin position="3318"/>
        <end position="3331"/>
    </location>
</feature>
<dbReference type="InterPro" id="IPR001101">
    <property type="entry name" value="Plectin_repeat"/>
</dbReference>
<feature type="non-terminal residue" evidence="5">
    <location>
        <position position="3523"/>
    </location>
</feature>
<dbReference type="GO" id="GO:0005882">
    <property type="term" value="C:intermediate filament"/>
    <property type="evidence" value="ECO:0007669"/>
    <property type="project" value="TreeGrafter"/>
</dbReference>
<feature type="compositionally biased region" description="Polar residues" evidence="4">
    <location>
        <begin position="2753"/>
        <end position="2771"/>
    </location>
</feature>
<keyword evidence="1" id="KW-0597">Phosphoprotein</keyword>
<dbReference type="InterPro" id="IPR002017">
    <property type="entry name" value="Spectrin_repeat"/>
</dbReference>
<evidence type="ECO:0000256" key="1">
    <source>
        <dbReference type="ARBA" id="ARBA00022553"/>
    </source>
</evidence>
<feature type="region of interest" description="Disordered" evidence="4">
    <location>
        <begin position="2154"/>
        <end position="2319"/>
    </location>
</feature>
<feature type="compositionally biased region" description="Basic and acidic residues" evidence="4">
    <location>
        <begin position="3149"/>
        <end position="3171"/>
    </location>
</feature>
<feature type="compositionally biased region" description="Polar residues" evidence="4">
    <location>
        <begin position="3135"/>
        <end position="3148"/>
    </location>
</feature>
<dbReference type="GO" id="GO:0016020">
    <property type="term" value="C:membrane"/>
    <property type="evidence" value="ECO:0007669"/>
    <property type="project" value="TreeGrafter"/>
</dbReference>
<dbReference type="Gene3D" id="1.20.58.60">
    <property type="match status" value="5"/>
</dbReference>
<feature type="coiled-coil region" evidence="3">
    <location>
        <begin position="173"/>
        <end position="210"/>
    </location>
</feature>